<reference evidence="1" key="2">
    <citation type="submission" date="2013-10" db="EMBL/GenBank/DDBJ databases">
        <authorList>
            <person name="Aslett M."/>
        </authorList>
    </citation>
    <scope>NUCLEOTIDE SEQUENCE [LARGE SCALE GENOMIC DNA]</scope>
    <source>
        <strain evidence="1">Houghton</strain>
    </source>
</reference>
<organism evidence="1 2">
    <name type="scientific">Eimeria tenella</name>
    <name type="common">Coccidian parasite</name>
    <dbReference type="NCBI Taxonomy" id="5802"/>
    <lineage>
        <taxon>Eukaryota</taxon>
        <taxon>Sar</taxon>
        <taxon>Alveolata</taxon>
        <taxon>Apicomplexa</taxon>
        <taxon>Conoidasida</taxon>
        <taxon>Coccidia</taxon>
        <taxon>Eucoccidiorida</taxon>
        <taxon>Eimeriorina</taxon>
        <taxon>Eimeriidae</taxon>
        <taxon>Eimeria</taxon>
    </lineage>
</organism>
<accession>U6KN63</accession>
<name>U6KN63_EIMTE</name>
<dbReference type="GeneID" id="25255064"/>
<dbReference type="AlphaFoldDB" id="U6KN63"/>
<dbReference type="EMBL" id="HG673826">
    <property type="protein sequence ID" value="CDJ38276.1"/>
    <property type="molecule type" value="Genomic_DNA"/>
</dbReference>
<protein>
    <submittedName>
        <fullName evidence="1">Uncharacterized protein</fullName>
    </submittedName>
</protein>
<reference evidence="1" key="1">
    <citation type="submission" date="2013-10" db="EMBL/GenBank/DDBJ databases">
        <title>Genomic analysis of the causative agents of coccidiosis in chickens.</title>
        <authorList>
            <person name="Reid A.J."/>
            <person name="Blake D."/>
            <person name="Billington K."/>
            <person name="Browne H."/>
            <person name="Dunn M."/>
            <person name="Hung S."/>
            <person name="Kawahara F."/>
            <person name="Miranda-Saavedra D."/>
            <person name="Mourier T."/>
            <person name="Nagra H."/>
            <person name="Otto T.D."/>
            <person name="Rawlings N."/>
            <person name="Sanchez A."/>
            <person name="Sanders M."/>
            <person name="Subramaniam C."/>
            <person name="Tay Y."/>
            <person name="Dear P."/>
            <person name="Doerig C."/>
            <person name="Gruber A."/>
            <person name="Parkinson J."/>
            <person name="Shirley M."/>
            <person name="Wan K.L."/>
            <person name="Berriman M."/>
            <person name="Tomley F."/>
            <person name="Pain A."/>
        </authorList>
    </citation>
    <scope>NUCLEOTIDE SEQUENCE [LARGE SCALE GENOMIC DNA]</scope>
    <source>
        <strain evidence="1">Houghton</strain>
    </source>
</reference>
<dbReference type="VEuPathDB" id="ToxoDB:ETH_00029925"/>
<sequence length="83" mass="9370">MAVFFKLFYMRLLKAPAYPIGIDTGLKVGKTLQQRGLATDADKVYTRFKVHRNLKGALQRGVFVKARVLQQAPQFEQQQATTG</sequence>
<proteinExistence type="predicted"/>
<dbReference type="OrthoDB" id="10497121at2759"/>
<dbReference type="Proteomes" id="UP000030747">
    <property type="component" value="Unassembled WGS sequence"/>
</dbReference>
<keyword evidence="2" id="KW-1185">Reference proteome</keyword>
<gene>
    <name evidence="1" type="ORF">ETH_00029925</name>
</gene>
<dbReference type="RefSeq" id="XP_013229114.1">
    <property type="nucleotide sequence ID" value="XM_013373660.1"/>
</dbReference>
<evidence type="ECO:0000313" key="2">
    <source>
        <dbReference type="Proteomes" id="UP000030747"/>
    </source>
</evidence>
<evidence type="ECO:0000313" key="1">
    <source>
        <dbReference type="EMBL" id="CDJ38276.1"/>
    </source>
</evidence>